<feature type="chain" id="PRO_5028060356" evidence="3">
    <location>
        <begin position="23"/>
        <end position="219"/>
    </location>
</feature>
<evidence type="ECO:0000313" key="5">
    <source>
        <dbReference type="Proteomes" id="UP000580250"/>
    </source>
</evidence>
<dbReference type="InterPro" id="IPR017441">
    <property type="entry name" value="Protein_kinase_ATP_BS"/>
</dbReference>
<accession>A0A6V7UGM9</accession>
<dbReference type="InterPro" id="IPR011009">
    <property type="entry name" value="Kinase-like_dom_sf"/>
</dbReference>
<proteinExistence type="predicted"/>
<evidence type="ECO:0000256" key="2">
    <source>
        <dbReference type="SAM" id="MobiDB-lite"/>
    </source>
</evidence>
<keyword evidence="1" id="KW-0547">Nucleotide-binding</keyword>
<dbReference type="SUPFAM" id="SSF56112">
    <property type="entry name" value="Protein kinase-like (PK-like)"/>
    <property type="match status" value="1"/>
</dbReference>
<keyword evidence="1" id="KW-0067">ATP-binding</keyword>
<dbReference type="PROSITE" id="PS00107">
    <property type="entry name" value="PROTEIN_KINASE_ATP"/>
    <property type="match status" value="1"/>
</dbReference>
<dbReference type="Proteomes" id="UP000580250">
    <property type="component" value="Unassembled WGS sequence"/>
</dbReference>
<name>A0A6V7UGM9_MELEN</name>
<dbReference type="GO" id="GO:0005524">
    <property type="term" value="F:ATP binding"/>
    <property type="evidence" value="ECO:0007669"/>
    <property type="project" value="UniProtKB-UniRule"/>
</dbReference>
<dbReference type="EMBL" id="CAJEWN010000067">
    <property type="protein sequence ID" value="CAD2157698.1"/>
    <property type="molecule type" value="Genomic_DNA"/>
</dbReference>
<evidence type="ECO:0000313" key="4">
    <source>
        <dbReference type="EMBL" id="CAD2157698.1"/>
    </source>
</evidence>
<protein>
    <submittedName>
        <fullName evidence="4">Uncharacterized protein</fullName>
    </submittedName>
</protein>
<feature type="region of interest" description="Disordered" evidence="2">
    <location>
        <begin position="142"/>
        <end position="177"/>
    </location>
</feature>
<gene>
    <name evidence="4" type="ORF">MENT_LOCUS12761</name>
</gene>
<dbReference type="AlphaFoldDB" id="A0A6V7UGM9"/>
<dbReference type="Gene3D" id="3.30.200.20">
    <property type="entry name" value="Phosphorylase Kinase, domain 1"/>
    <property type="match status" value="1"/>
</dbReference>
<reference evidence="4 5" key="1">
    <citation type="submission" date="2020-08" db="EMBL/GenBank/DDBJ databases">
        <authorList>
            <person name="Koutsovoulos G."/>
            <person name="Danchin GJ E."/>
        </authorList>
    </citation>
    <scope>NUCLEOTIDE SEQUENCE [LARGE SCALE GENOMIC DNA]</scope>
</reference>
<evidence type="ECO:0000256" key="1">
    <source>
        <dbReference type="PROSITE-ProRule" id="PRU10141"/>
    </source>
</evidence>
<keyword evidence="3" id="KW-0732">Signal</keyword>
<organism evidence="4 5">
    <name type="scientific">Meloidogyne enterolobii</name>
    <name type="common">Root-knot nematode worm</name>
    <name type="synonym">Meloidogyne mayaguensis</name>
    <dbReference type="NCBI Taxonomy" id="390850"/>
    <lineage>
        <taxon>Eukaryota</taxon>
        <taxon>Metazoa</taxon>
        <taxon>Ecdysozoa</taxon>
        <taxon>Nematoda</taxon>
        <taxon>Chromadorea</taxon>
        <taxon>Rhabditida</taxon>
        <taxon>Tylenchina</taxon>
        <taxon>Tylenchomorpha</taxon>
        <taxon>Tylenchoidea</taxon>
        <taxon>Meloidogynidae</taxon>
        <taxon>Meloidogyninae</taxon>
        <taxon>Meloidogyne</taxon>
    </lineage>
</organism>
<sequence length="219" mass="25306">MDIHLLIFLLVVNLILLNSSVADYTDSESSDDEQSSQFRCRHRREFDQNVTTQVGNIELNTNTKHRIGDGGFGNTYHAYWPNGNRCVALKISNMETTKRRNAVINEVRILQQFSDWNESQSRIIKIYGYEEDKDTENMYTRDVSGYPKPDTRNPKPGLFFDPKPETRPEENLENPTRNPTFSIELFTIKRENMASWPSKFLKIFACGAEKGRILASSFP</sequence>
<comment type="caution">
    <text evidence="4">The sequence shown here is derived from an EMBL/GenBank/DDBJ whole genome shotgun (WGS) entry which is preliminary data.</text>
</comment>
<feature type="binding site" evidence="1">
    <location>
        <position position="90"/>
    </location>
    <ligand>
        <name>ATP</name>
        <dbReference type="ChEBI" id="CHEBI:30616"/>
    </ligand>
</feature>
<feature type="signal peptide" evidence="3">
    <location>
        <begin position="1"/>
        <end position="22"/>
    </location>
</feature>
<evidence type="ECO:0000256" key="3">
    <source>
        <dbReference type="SAM" id="SignalP"/>
    </source>
</evidence>